<gene>
    <name evidence="5" type="ORF">T459_25160</name>
</gene>
<keyword evidence="1" id="KW-0547">Nucleotide-binding</keyword>
<proteinExistence type="predicted"/>
<protein>
    <submittedName>
        <fullName evidence="5">Uncharacterized protein</fullName>
    </submittedName>
</protein>
<dbReference type="GO" id="GO:0004386">
    <property type="term" value="F:helicase activity"/>
    <property type="evidence" value="ECO:0007669"/>
    <property type="project" value="UniProtKB-KW"/>
</dbReference>
<evidence type="ECO:0000256" key="4">
    <source>
        <dbReference type="ARBA" id="ARBA00022840"/>
    </source>
</evidence>
<reference evidence="5 6" key="1">
    <citation type="journal article" date="2014" name="Nat. Genet.">
        <title>Genome sequence of the hot pepper provides insights into the evolution of pungency in Capsicum species.</title>
        <authorList>
            <person name="Kim S."/>
            <person name="Park M."/>
            <person name="Yeom S.I."/>
            <person name="Kim Y.M."/>
            <person name="Lee J.M."/>
            <person name="Lee H.A."/>
            <person name="Seo E."/>
            <person name="Choi J."/>
            <person name="Cheong K."/>
            <person name="Kim K.T."/>
            <person name="Jung K."/>
            <person name="Lee G.W."/>
            <person name="Oh S.K."/>
            <person name="Bae C."/>
            <person name="Kim S.B."/>
            <person name="Lee H.Y."/>
            <person name="Kim S.Y."/>
            <person name="Kim M.S."/>
            <person name="Kang B.C."/>
            <person name="Jo Y.D."/>
            <person name="Yang H.B."/>
            <person name="Jeong H.J."/>
            <person name="Kang W.H."/>
            <person name="Kwon J.K."/>
            <person name="Shin C."/>
            <person name="Lim J.Y."/>
            <person name="Park J.H."/>
            <person name="Huh J.H."/>
            <person name="Kim J.S."/>
            <person name="Kim B.D."/>
            <person name="Cohen O."/>
            <person name="Paran I."/>
            <person name="Suh M.C."/>
            <person name="Lee S.B."/>
            <person name="Kim Y.K."/>
            <person name="Shin Y."/>
            <person name="Noh S.J."/>
            <person name="Park J."/>
            <person name="Seo Y.S."/>
            <person name="Kwon S.Y."/>
            <person name="Kim H.A."/>
            <person name="Park J.M."/>
            <person name="Kim H.J."/>
            <person name="Choi S.B."/>
            <person name="Bosland P.W."/>
            <person name="Reeves G."/>
            <person name="Jo S.H."/>
            <person name="Lee B.W."/>
            <person name="Cho H.T."/>
            <person name="Choi H.S."/>
            <person name="Lee M.S."/>
            <person name="Yu Y."/>
            <person name="Do Choi Y."/>
            <person name="Park B.S."/>
            <person name="van Deynze A."/>
            <person name="Ashrafi H."/>
            <person name="Hill T."/>
            <person name="Kim W.T."/>
            <person name="Pai H.S."/>
            <person name="Ahn H.K."/>
            <person name="Yeam I."/>
            <person name="Giovannoni J.J."/>
            <person name="Rose J.K."/>
            <person name="Sorensen I."/>
            <person name="Lee S.J."/>
            <person name="Kim R.W."/>
            <person name="Choi I.Y."/>
            <person name="Choi B.S."/>
            <person name="Lim J.S."/>
            <person name="Lee Y.H."/>
            <person name="Choi D."/>
        </authorList>
    </citation>
    <scope>NUCLEOTIDE SEQUENCE [LARGE SCALE GENOMIC DNA]</scope>
    <source>
        <strain evidence="6">cv. CM334</strain>
    </source>
</reference>
<keyword evidence="3" id="KW-0347">Helicase</keyword>
<comment type="caution">
    <text evidence="5">The sequence shown here is derived from an EMBL/GenBank/DDBJ whole genome shotgun (WGS) entry which is preliminary data.</text>
</comment>
<dbReference type="PANTHER" id="PTHR47960">
    <property type="entry name" value="DEAD-BOX ATP-DEPENDENT RNA HELICASE 50"/>
    <property type="match status" value="1"/>
</dbReference>
<evidence type="ECO:0000256" key="3">
    <source>
        <dbReference type="ARBA" id="ARBA00022806"/>
    </source>
</evidence>
<name>A0A2G2YJY3_CAPAN</name>
<reference evidence="5 6" key="2">
    <citation type="journal article" date="2017" name="Genome Biol.">
        <title>New reference genome sequences of hot pepper reveal the massive evolution of plant disease-resistance genes by retroduplication.</title>
        <authorList>
            <person name="Kim S."/>
            <person name="Park J."/>
            <person name="Yeom S.I."/>
            <person name="Kim Y.M."/>
            <person name="Seo E."/>
            <person name="Kim K.T."/>
            <person name="Kim M.S."/>
            <person name="Lee J.M."/>
            <person name="Cheong K."/>
            <person name="Shin H.S."/>
            <person name="Kim S.B."/>
            <person name="Han K."/>
            <person name="Lee J."/>
            <person name="Park M."/>
            <person name="Lee H.A."/>
            <person name="Lee H.Y."/>
            <person name="Lee Y."/>
            <person name="Oh S."/>
            <person name="Lee J.H."/>
            <person name="Choi E."/>
            <person name="Choi E."/>
            <person name="Lee S.E."/>
            <person name="Jeon J."/>
            <person name="Kim H."/>
            <person name="Choi G."/>
            <person name="Song H."/>
            <person name="Lee J."/>
            <person name="Lee S.C."/>
            <person name="Kwon J.K."/>
            <person name="Lee H.Y."/>
            <person name="Koo N."/>
            <person name="Hong Y."/>
            <person name="Kim R.W."/>
            <person name="Kang W.H."/>
            <person name="Huh J.H."/>
            <person name="Kang B.C."/>
            <person name="Yang T.J."/>
            <person name="Lee Y.H."/>
            <person name="Bennetzen J.L."/>
            <person name="Choi D."/>
        </authorList>
    </citation>
    <scope>NUCLEOTIDE SEQUENCE [LARGE SCALE GENOMIC DNA]</scope>
    <source>
        <strain evidence="6">cv. CM334</strain>
    </source>
</reference>
<dbReference type="GO" id="GO:0016787">
    <property type="term" value="F:hydrolase activity"/>
    <property type="evidence" value="ECO:0007669"/>
    <property type="project" value="UniProtKB-KW"/>
</dbReference>
<evidence type="ECO:0000313" key="6">
    <source>
        <dbReference type="Proteomes" id="UP000222542"/>
    </source>
</evidence>
<keyword evidence="2" id="KW-0378">Hydrolase</keyword>
<organism evidence="5 6">
    <name type="scientific">Capsicum annuum</name>
    <name type="common">Capsicum pepper</name>
    <dbReference type="NCBI Taxonomy" id="4072"/>
    <lineage>
        <taxon>Eukaryota</taxon>
        <taxon>Viridiplantae</taxon>
        <taxon>Streptophyta</taxon>
        <taxon>Embryophyta</taxon>
        <taxon>Tracheophyta</taxon>
        <taxon>Spermatophyta</taxon>
        <taxon>Magnoliopsida</taxon>
        <taxon>eudicotyledons</taxon>
        <taxon>Gunneridae</taxon>
        <taxon>Pentapetalae</taxon>
        <taxon>asterids</taxon>
        <taxon>lamiids</taxon>
        <taxon>Solanales</taxon>
        <taxon>Solanaceae</taxon>
        <taxon>Solanoideae</taxon>
        <taxon>Capsiceae</taxon>
        <taxon>Capsicum</taxon>
    </lineage>
</organism>
<dbReference type="Proteomes" id="UP000222542">
    <property type="component" value="Unassembled WGS sequence"/>
</dbReference>
<dbReference type="STRING" id="4072.A0A2G2YJY3"/>
<dbReference type="AlphaFoldDB" id="A0A2G2YJY3"/>
<sequence>MTGKSCIISDQNGSGKTLDGLLPLIQCLRQDELQGLSKPSSQSTCVGRTVRGAGGKEKAFIFAVGKQISLSRRIMERNIKGHPLHDVPSILTQHHAKGRIEPGKKTELKKDFILQNLIGVCYYVPHLYRDTYFL</sequence>
<evidence type="ECO:0000313" key="5">
    <source>
        <dbReference type="EMBL" id="PHT70056.1"/>
    </source>
</evidence>
<evidence type="ECO:0000256" key="1">
    <source>
        <dbReference type="ARBA" id="ARBA00022741"/>
    </source>
</evidence>
<keyword evidence="4" id="KW-0067">ATP-binding</keyword>
<dbReference type="Gramene" id="PHT70056">
    <property type="protein sequence ID" value="PHT70056"/>
    <property type="gene ID" value="T459_25160"/>
</dbReference>
<evidence type="ECO:0000256" key="2">
    <source>
        <dbReference type="ARBA" id="ARBA00022801"/>
    </source>
</evidence>
<dbReference type="EMBL" id="AYRZ02000010">
    <property type="protein sequence ID" value="PHT70056.1"/>
    <property type="molecule type" value="Genomic_DNA"/>
</dbReference>
<dbReference type="GO" id="GO:0005524">
    <property type="term" value="F:ATP binding"/>
    <property type="evidence" value="ECO:0007669"/>
    <property type="project" value="UniProtKB-KW"/>
</dbReference>
<keyword evidence="6" id="KW-1185">Reference proteome</keyword>
<accession>A0A2G2YJY3</accession>